<keyword evidence="2" id="KW-1003">Cell membrane</keyword>
<feature type="transmembrane region" description="Helical" evidence="6">
    <location>
        <begin position="55"/>
        <end position="76"/>
    </location>
</feature>
<organism evidence="7">
    <name type="scientific">marine sediment metagenome</name>
    <dbReference type="NCBI Taxonomy" id="412755"/>
    <lineage>
        <taxon>unclassified sequences</taxon>
        <taxon>metagenomes</taxon>
        <taxon>ecological metagenomes</taxon>
    </lineage>
</organism>
<feature type="transmembrane region" description="Helical" evidence="6">
    <location>
        <begin position="20"/>
        <end position="43"/>
    </location>
</feature>
<sequence length="268" mass="29191">MSSSPLPILIYSLFSLGLNILTGYTGITSFGHAGFFAFGAYATAILSTRYIMPPILSVFFASFLTGIAGFIIGLPVIRISGIYLAMVTLASAEFIRLLAINWESLTGGPLGISNIPAISILGFYINSERSFFFFLYPILIILTFVFIRIIDSRFGRSLEAIKDDERAAESIGIPCAKNKLISFFISGFYSGLAGALYAHFDRFISPDTFTFSLSILVLCMVIIGGMGTVPGSILGAIIIVILLEYLQPLGDYRLLVYGLLLVIMISYL</sequence>
<dbReference type="EMBL" id="BARV01000385">
    <property type="protein sequence ID" value="GAH97696.1"/>
    <property type="molecule type" value="Genomic_DNA"/>
</dbReference>
<name>X1JSH8_9ZZZZ</name>
<evidence type="ECO:0000256" key="6">
    <source>
        <dbReference type="SAM" id="Phobius"/>
    </source>
</evidence>
<evidence type="ECO:0008006" key="8">
    <source>
        <dbReference type="Google" id="ProtNLM"/>
    </source>
</evidence>
<evidence type="ECO:0000256" key="5">
    <source>
        <dbReference type="ARBA" id="ARBA00023136"/>
    </source>
</evidence>
<evidence type="ECO:0000256" key="2">
    <source>
        <dbReference type="ARBA" id="ARBA00022475"/>
    </source>
</evidence>
<comment type="caution">
    <text evidence="7">The sequence shown here is derived from an EMBL/GenBank/DDBJ whole genome shotgun (WGS) entry which is preliminary data.</text>
</comment>
<reference evidence="7" key="1">
    <citation type="journal article" date="2014" name="Front. Microbiol.">
        <title>High frequency of phylogenetically diverse reductive dehalogenase-homologous genes in deep subseafloor sedimentary metagenomes.</title>
        <authorList>
            <person name="Kawai M."/>
            <person name="Futagami T."/>
            <person name="Toyoda A."/>
            <person name="Takaki Y."/>
            <person name="Nishi S."/>
            <person name="Hori S."/>
            <person name="Arai W."/>
            <person name="Tsubouchi T."/>
            <person name="Morono Y."/>
            <person name="Uchiyama I."/>
            <person name="Ito T."/>
            <person name="Fujiyama A."/>
            <person name="Inagaki F."/>
            <person name="Takami H."/>
        </authorList>
    </citation>
    <scope>NUCLEOTIDE SEQUENCE</scope>
    <source>
        <strain evidence="7">Expedition CK06-06</strain>
    </source>
</reference>
<dbReference type="Pfam" id="PF02653">
    <property type="entry name" value="BPD_transp_2"/>
    <property type="match status" value="1"/>
</dbReference>
<dbReference type="PANTHER" id="PTHR30482">
    <property type="entry name" value="HIGH-AFFINITY BRANCHED-CHAIN AMINO ACID TRANSPORT SYSTEM PERMEASE"/>
    <property type="match status" value="1"/>
</dbReference>
<feature type="transmembrane region" description="Helical" evidence="6">
    <location>
        <begin position="131"/>
        <end position="150"/>
    </location>
</feature>
<evidence type="ECO:0000256" key="1">
    <source>
        <dbReference type="ARBA" id="ARBA00004651"/>
    </source>
</evidence>
<keyword evidence="3 6" id="KW-0812">Transmembrane</keyword>
<proteinExistence type="predicted"/>
<dbReference type="PANTHER" id="PTHR30482:SF10">
    <property type="entry name" value="HIGH-AFFINITY BRANCHED-CHAIN AMINO ACID TRANSPORT PROTEIN BRAE"/>
    <property type="match status" value="1"/>
</dbReference>
<dbReference type="GO" id="GO:0005886">
    <property type="term" value="C:plasma membrane"/>
    <property type="evidence" value="ECO:0007669"/>
    <property type="project" value="UniProtKB-SubCell"/>
</dbReference>
<feature type="transmembrane region" description="Helical" evidence="6">
    <location>
        <begin position="212"/>
        <end position="243"/>
    </location>
</feature>
<feature type="transmembrane region" description="Helical" evidence="6">
    <location>
        <begin position="180"/>
        <end position="200"/>
    </location>
</feature>
<evidence type="ECO:0000313" key="7">
    <source>
        <dbReference type="EMBL" id="GAH97696.1"/>
    </source>
</evidence>
<keyword evidence="5 6" id="KW-0472">Membrane</keyword>
<dbReference type="CDD" id="cd06581">
    <property type="entry name" value="TM_PBP1_LivM_like"/>
    <property type="match status" value="1"/>
</dbReference>
<dbReference type="InterPro" id="IPR001851">
    <property type="entry name" value="ABC_transp_permease"/>
</dbReference>
<evidence type="ECO:0000256" key="4">
    <source>
        <dbReference type="ARBA" id="ARBA00022989"/>
    </source>
</evidence>
<accession>X1JSH8</accession>
<dbReference type="InterPro" id="IPR043428">
    <property type="entry name" value="LivM-like"/>
</dbReference>
<dbReference type="AlphaFoldDB" id="X1JSH8"/>
<comment type="subcellular location">
    <subcellularLocation>
        <location evidence="1">Cell membrane</location>
        <topology evidence="1">Multi-pass membrane protein</topology>
    </subcellularLocation>
</comment>
<evidence type="ECO:0000256" key="3">
    <source>
        <dbReference type="ARBA" id="ARBA00022692"/>
    </source>
</evidence>
<feature type="transmembrane region" description="Helical" evidence="6">
    <location>
        <begin position="250"/>
        <end position="267"/>
    </location>
</feature>
<dbReference type="GO" id="GO:0015658">
    <property type="term" value="F:branched-chain amino acid transmembrane transporter activity"/>
    <property type="evidence" value="ECO:0007669"/>
    <property type="project" value="InterPro"/>
</dbReference>
<keyword evidence="4 6" id="KW-1133">Transmembrane helix</keyword>
<gene>
    <name evidence="7" type="ORF">S06H3_01521</name>
</gene>
<protein>
    <recommendedName>
        <fullName evidence="8">Branched-chain amino acid ABC transporter permease</fullName>
    </recommendedName>
</protein>